<organism evidence="1 2">
    <name type="scientific">Nocardioides kongjuensis</name>
    <dbReference type="NCBI Taxonomy" id="349522"/>
    <lineage>
        <taxon>Bacteria</taxon>
        <taxon>Bacillati</taxon>
        <taxon>Actinomycetota</taxon>
        <taxon>Actinomycetes</taxon>
        <taxon>Propionibacteriales</taxon>
        <taxon>Nocardioidaceae</taxon>
        <taxon>Nocardioides</taxon>
    </lineage>
</organism>
<proteinExistence type="predicted"/>
<comment type="caution">
    <text evidence="1">The sequence shown here is derived from an EMBL/GenBank/DDBJ whole genome shotgun (WGS) entry which is preliminary data.</text>
</comment>
<evidence type="ECO:0000313" key="1">
    <source>
        <dbReference type="EMBL" id="NYD33347.1"/>
    </source>
</evidence>
<keyword evidence="2" id="KW-1185">Reference proteome</keyword>
<gene>
    <name evidence="1" type="ORF">BJ958_004893</name>
</gene>
<accession>A0A852RIQ6</accession>
<reference evidence="1 2" key="1">
    <citation type="submission" date="2020-07" db="EMBL/GenBank/DDBJ databases">
        <title>Sequencing the genomes of 1000 actinobacteria strains.</title>
        <authorList>
            <person name="Klenk H.-P."/>
        </authorList>
    </citation>
    <scope>NUCLEOTIDE SEQUENCE [LARGE SCALE GENOMIC DNA]</scope>
    <source>
        <strain evidence="1 2">DSM 19082</strain>
    </source>
</reference>
<protein>
    <submittedName>
        <fullName evidence="1">Uncharacterized protein</fullName>
    </submittedName>
</protein>
<evidence type="ECO:0000313" key="2">
    <source>
        <dbReference type="Proteomes" id="UP000582231"/>
    </source>
</evidence>
<sequence>MRIEVADPALATALGELGSSGGRAEDGVVFGPARVTTWAEAEEELTRAYRLAHAAAQENAPVVFVVDAAAAVGRGAPLDAAVAVGLVAGGRCLAFEGLRKDEYASVIGYDGAEPPSRVAATVEFLVATGVGRGQTVMVGSSHVGAMLP</sequence>
<name>A0A852RIQ6_9ACTN</name>
<dbReference type="Proteomes" id="UP000582231">
    <property type="component" value="Unassembled WGS sequence"/>
</dbReference>
<dbReference type="AlphaFoldDB" id="A0A852RIQ6"/>
<dbReference type="EMBL" id="JACCBF010000001">
    <property type="protein sequence ID" value="NYD33347.1"/>
    <property type="molecule type" value="Genomic_DNA"/>
</dbReference>
<dbReference type="RefSeq" id="WP_179729405.1">
    <property type="nucleotide sequence ID" value="NZ_BAABEF010000001.1"/>
</dbReference>